<dbReference type="InterPro" id="IPR006059">
    <property type="entry name" value="SBP"/>
</dbReference>
<name>A0AA37UTZ7_9MICO</name>
<dbReference type="Proteomes" id="UP001157160">
    <property type="component" value="Unassembled WGS sequence"/>
</dbReference>
<dbReference type="PROSITE" id="PS51257">
    <property type="entry name" value="PROKAR_LIPOPROTEIN"/>
    <property type="match status" value="1"/>
</dbReference>
<dbReference type="EMBL" id="BSUL01000001">
    <property type="protein sequence ID" value="GMA28387.1"/>
    <property type="molecule type" value="Genomic_DNA"/>
</dbReference>
<feature type="chain" id="PRO_5041375569" evidence="1">
    <location>
        <begin position="26"/>
        <end position="445"/>
    </location>
</feature>
<comment type="caution">
    <text evidence="2">The sequence shown here is derived from an EMBL/GenBank/DDBJ whole genome shotgun (WGS) entry which is preliminary data.</text>
</comment>
<dbReference type="PANTHER" id="PTHR43649:SF14">
    <property type="entry name" value="BLR3389 PROTEIN"/>
    <property type="match status" value="1"/>
</dbReference>
<organism evidence="2 3">
    <name type="scientific">Arenivirga flava</name>
    <dbReference type="NCBI Taxonomy" id="1930060"/>
    <lineage>
        <taxon>Bacteria</taxon>
        <taxon>Bacillati</taxon>
        <taxon>Actinomycetota</taxon>
        <taxon>Actinomycetes</taxon>
        <taxon>Micrococcales</taxon>
        <taxon>Microbacteriaceae</taxon>
        <taxon>Arenivirga</taxon>
    </lineage>
</organism>
<keyword evidence="3" id="KW-1185">Reference proteome</keyword>
<dbReference type="PANTHER" id="PTHR43649">
    <property type="entry name" value="ARABINOSE-BINDING PROTEIN-RELATED"/>
    <property type="match status" value="1"/>
</dbReference>
<evidence type="ECO:0000313" key="3">
    <source>
        <dbReference type="Proteomes" id="UP001157160"/>
    </source>
</evidence>
<dbReference type="InterPro" id="IPR050490">
    <property type="entry name" value="Bact_solute-bd_prot1"/>
</dbReference>
<sequence>MKIFRTPARGAAGLTVAALSIAALAGCAPASSDGPNENRPEGEIHVAVYGDAAASVEQAAADRFNEDSEIKVVIDSIPGDSNYGSAVRTSLGTDNAPDIFMSWGAADIEQLVDAGALLPLDEFIAEDPALRDSFIPTVFDEQVIDDEAYGIPMRGTAPTFLFYNEQVLADAGLEPAQSLDELLDQTEVLAADGVTPVALAGADVWPTQMWFQYLFARQLGNEAVADGLSGDADVWESEGSRTALTELRDLVDAGTFGTSFDSVGYSNQGTTALLSQGRAAYELMGTWNYATLAAADADFAENDLGWVAFPELTGGAGAPGDIAGNLANYYNVAADTRYPEAVAGFLAELYSDDFQNDQLAIGNLPPTTNAGELVAANQDLDARTKEYLDFVIGLVEDAPSFQLSWDRAVPTESTTRLLDAISGYTNGSLDADQWVEQMQSLTATD</sequence>
<accession>A0AA37UTZ7</accession>
<feature type="signal peptide" evidence="1">
    <location>
        <begin position="1"/>
        <end position="25"/>
    </location>
</feature>
<dbReference type="Gene3D" id="3.40.190.10">
    <property type="entry name" value="Periplasmic binding protein-like II"/>
    <property type="match status" value="2"/>
</dbReference>
<dbReference type="SUPFAM" id="SSF53850">
    <property type="entry name" value="Periplasmic binding protein-like II"/>
    <property type="match status" value="1"/>
</dbReference>
<evidence type="ECO:0000256" key="1">
    <source>
        <dbReference type="SAM" id="SignalP"/>
    </source>
</evidence>
<gene>
    <name evidence="2" type="ORF">GCM10025874_16400</name>
</gene>
<dbReference type="Pfam" id="PF01547">
    <property type="entry name" value="SBP_bac_1"/>
    <property type="match status" value="1"/>
</dbReference>
<reference evidence="2 3" key="1">
    <citation type="journal article" date="2014" name="Int. J. Syst. Evol. Microbiol.">
        <title>Complete genome sequence of Corynebacterium casei LMG S-19264T (=DSM 44701T), isolated from a smear-ripened cheese.</title>
        <authorList>
            <consortium name="US DOE Joint Genome Institute (JGI-PGF)"/>
            <person name="Walter F."/>
            <person name="Albersmeier A."/>
            <person name="Kalinowski J."/>
            <person name="Ruckert C."/>
        </authorList>
    </citation>
    <scope>NUCLEOTIDE SEQUENCE [LARGE SCALE GENOMIC DNA]</scope>
    <source>
        <strain evidence="2 3">NBRC 112289</strain>
    </source>
</reference>
<protein>
    <submittedName>
        <fullName evidence="2">Sugar-binding protein</fullName>
    </submittedName>
</protein>
<dbReference type="AlphaFoldDB" id="A0AA37UTZ7"/>
<dbReference type="RefSeq" id="WP_284231737.1">
    <property type="nucleotide sequence ID" value="NZ_BSUL01000001.1"/>
</dbReference>
<proteinExistence type="predicted"/>
<keyword evidence="1" id="KW-0732">Signal</keyword>
<evidence type="ECO:0000313" key="2">
    <source>
        <dbReference type="EMBL" id="GMA28387.1"/>
    </source>
</evidence>